<sequence>MGVHAGTDCPFWYSGTARGPGVSRVPHEMPLAPFIGFFECG</sequence>
<dbReference type="Proteomes" id="UP001162483">
    <property type="component" value="Unassembled WGS sequence"/>
</dbReference>
<reference evidence="1" key="1">
    <citation type="submission" date="2023-05" db="EMBL/GenBank/DDBJ databases">
        <authorList>
            <person name="Stuckert A."/>
        </authorList>
    </citation>
    <scope>NUCLEOTIDE SEQUENCE</scope>
</reference>
<evidence type="ECO:0000313" key="2">
    <source>
        <dbReference type="Proteomes" id="UP001162483"/>
    </source>
</evidence>
<evidence type="ECO:0000313" key="1">
    <source>
        <dbReference type="EMBL" id="CAI9554461.1"/>
    </source>
</evidence>
<accession>A0ABN9C531</accession>
<dbReference type="EMBL" id="CATNWA010007665">
    <property type="protein sequence ID" value="CAI9554461.1"/>
    <property type="molecule type" value="Genomic_DNA"/>
</dbReference>
<comment type="caution">
    <text evidence="1">The sequence shown here is derived from an EMBL/GenBank/DDBJ whole genome shotgun (WGS) entry which is preliminary data.</text>
</comment>
<name>A0ABN9C531_9NEOB</name>
<protein>
    <submittedName>
        <fullName evidence="1">Uncharacterized protein</fullName>
    </submittedName>
</protein>
<proteinExistence type="predicted"/>
<gene>
    <name evidence="1" type="ORF">SPARVUS_LOCUS4224932</name>
</gene>
<organism evidence="1 2">
    <name type="scientific">Staurois parvus</name>
    <dbReference type="NCBI Taxonomy" id="386267"/>
    <lineage>
        <taxon>Eukaryota</taxon>
        <taxon>Metazoa</taxon>
        <taxon>Chordata</taxon>
        <taxon>Craniata</taxon>
        <taxon>Vertebrata</taxon>
        <taxon>Euteleostomi</taxon>
        <taxon>Amphibia</taxon>
        <taxon>Batrachia</taxon>
        <taxon>Anura</taxon>
        <taxon>Neobatrachia</taxon>
        <taxon>Ranoidea</taxon>
        <taxon>Ranidae</taxon>
        <taxon>Staurois</taxon>
    </lineage>
</organism>
<keyword evidence="2" id="KW-1185">Reference proteome</keyword>